<dbReference type="AlphaFoldDB" id="A0A223I266"/>
<dbReference type="EMBL" id="CP016893">
    <property type="protein sequence ID" value="AST58821.1"/>
    <property type="molecule type" value="Genomic_DNA"/>
</dbReference>
<evidence type="ECO:0000256" key="2">
    <source>
        <dbReference type="ARBA" id="ARBA00008537"/>
    </source>
</evidence>
<dbReference type="NCBIfam" id="TIGR00711">
    <property type="entry name" value="efflux_EmrB"/>
    <property type="match status" value="1"/>
</dbReference>
<dbReference type="InterPro" id="IPR011701">
    <property type="entry name" value="MFS"/>
</dbReference>
<evidence type="ECO:0000256" key="7">
    <source>
        <dbReference type="ARBA" id="ARBA00023136"/>
    </source>
</evidence>
<dbReference type="PANTHER" id="PTHR42718">
    <property type="entry name" value="MAJOR FACILITATOR SUPERFAMILY MULTIDRUG TRANSPORTER MFSC"/>
    <property type="match status" value="1"/>
</dbReference>
<dbReference type="InterPro" id="IPR004638">
    <property type="entry name" value="EmrB-like"/>
</dbReference>
<dbReference type="RefSeq" id="WP_094397926.1">
    <property type="nucleotide sequence ID" value="NZ_CP016893.1"/>
</dbReference>
<feature type="transmembrane region" description="Helical" evidence="8">
    <location>
        <begin position="135"/>
        <end position="157"/>
    </location>
</feature>
<feature type="transmembrane region" description="Helical" evidence="8">
    <location>
        <begin position="226"/>
        <end position="244"/>
    </location>
</feature>
<evidence type="ECO:0000256" key="3">
    <source>
        <dbReference type="ARBA" id="ARBA00022448"/>
    </source>
</evidence>
<feature type="transmembrane region" description="Helical" evidence="8">
    <location>
        <begin position="201"/>
        <end position="220"/>
    </location>
</feature>
<proteinExistence type="inferred from homology"/>
<keyword evidence="4" id="KW-1003">Cell membrane</keyword>
<comment type="subcellular location">
    <subcellularLocation>
        <location evidence="1">Cell membrane</location>
        <topology evidence="1">Multi-pass membrane protein</topology>
    </subcellularLocation>
</comment>
<evidence type="ECO:0000256" key="6">
    <source>
        <dbReference type="ARBA" id="ARBA00022989"/>
    </source>
</evidence>
<keyword evidence="6 8" id="KW-1133">Transmembrane helix</keyword>
<gene>
    <name evidence="10" type="ORF">Thert_03043</name>
</gene>
<dbReference type="InterPro" id="IPR036259">
    <property type="entry name" value="MFS_trans_sf"/>
</dbReference>
<dbReference type="CDD" id="cd17321">
    <property type="entry name" value="MFS_MMR_MDR_like"/>
    <property type="match status" value="1"/>
</dbReference>
<evidence type="ECO:0000313" key="10">
    <source>
        <dbReference type="EMBL" id="AST58821.1"/>
    </source>
</evidence>
<feature type="transmembrane region" description="Helical" evidence="8">
    <location>
        <begin position="328"/>
        <end position="347"/>
    </location>
</feature>
<organism evidence="10 11">
    <name type="scientific">Thermoanaerobacterium thermosaccharolyticum</name>
    <name type="common">Clostridium thermosaccharolyticum</name>
    <dbReference type="NCBI Taxonomy" id="1517"/>
    <lineage>
        <taxon>Bacteria</taxon>
        <taxon>Bacillati</taxon>
        <taxon>Bacillota</taxon>
        <taxon>Clostridia</taxon>
        <taxon>Thermoanaerobacterales</taxon>
        <taxon>Thermoanaerobacteraceae</taxon>
        <taxon>Thermoanaerobacterium</taxon>
    </lineage>
</organism>
<keyword evidence="5 8" id="KW-0812">Transmembrane</keyword>
<dbReference type="PRINTS" id="PR01036">
    <property type="entry name" value="TCRTETB"/>
</dbReference>
<evidence type="ECO:0000256" key="4">
    <source>
        <dbReference type="ARBA" id="ARBA00022475"/>
    </source>
</evidence>
<dbReference type="PROSITE" id="PS50850">
    <property type="entry name" value="MFS"/>
    <property type="match status" value="1"/>
</dbReference>
<name>A0A223I266_THETR</name>
<accession>A0A223I266</accession>
<evidence type="ECO:0000256" key="5">
    <source>
        <dbReference type="ARBA" id="ARBA00022692"/>
    </source>
</evidence>
<dbReference type="SUPFAM" id="SSF103473">
    <property type="entry name" value="MFS general substrate transporter"/>
    <property type="match status" value="1"/>
</dbReference>
<reference evidence="10 11" key="1">
    <citation type="submission" date="2016-08" db="EMBL/GenBank/DDBJ databases">
        <title>A novel genetic cassette of butanologenic Thermoanaerobacterium thermosaccharolyticum that directly convert cellulose to butanol.</title>
        <authorList>
            <person name="Li T."/>
            <person name="He J."/>
        </authorList>
    </citation>
    <scope>NUCLEOTIDE SEQUENCE [LARGE SCALE GENOMIC DNA]</scope>
    <source>
        <strain evidence="10 11">TG57</strain>
    </source>
</reference>
<feature type="transmembrane region" description="Helical" evidence="8">
    <location>
        <begin position="448"/>
        <end position="465"/>
    </location>
</feature>
<dbReference type="Gene3D" id="1.20.1720.10">
    <property type="entry name" value="Multidrug resistance protein D"/>
    <property type="match status" value="1"/>
</dbReference>
<dbReference type="InterPro" id="IPR005829">
    <property type="entry name" value="Sugar_transporter_CS"/>
</dbReference>
<dbReference type="InterPro" id="IPR020846">
    <property type="entry name" value="MFS_dom"/>
</dbReference>
<sequence>MKNISYKWIALSCTTLGALFSVLNGSMLLISLPDIMKGLNTSMGIIMWIVMGYMLSLTILVPAIGRIADMFGRKKLYVSGFAIFTLGSLLCGLSNTGLQLLIYRIVQSVGGSLMVANSTAIVADAFPKNELGKALGINSMVVSIASVIGPILGGFLASLGWRYIFYINVPFGIIGTLWALIQLKELDKIPQDQKFDLKGTLLFTIGLLLFLIALSFGGFVGWNNKSIIMLFIISIIMMFAFIYVENNVDQPMLDLRLFKTRILAFAYGSTLLNGIARGAVTFLLIFYLQGIKAMDPLKAGIFLAPFALSMMFVSPISGFLSDKYGARGLSSLGLLISAFGLLGFVRISPKTSLAELIIWMLIMGFGSGMFFSPNTSEIMGSVPSDRRGIAAGTRTMMNNAGQVISIALSMAIVSSSITPEAMQGLFVGTQVGSKGIAIAQFISGLREAFLISMIFSLIASLISYLRGPKPDWSENPHKIKTEET</sequence>
<dbReference type="PROSITE" id="PS00216">
    <property type="entry name" value="SUGAR_TRANSPORT_1"/>
    <property type="match status" value="1"/>
</dbReference>
<feature type="transmembrane region" description="Helical" evidence="8">
    <location>
        <begin position="300"/>
        <end position="321"/>
    </location>
</feature>
<feature type="transmembrane region" description="Helical" evidence="8">
    <location>
        <begin position="353"/>
        <end position="371"/>
    </location>
</feature>
<dbReference type="Pfam" id="PF07690">
    <property type="entry name" value="MFS_1"/>
    <property type="match status" value="1"/>
</dbReference>
<evidence type="ECO:0000313" key="11">
    <source>
        <dbReference type="Proteomes" id="UP000214975"/>
    </source>
</evidence>
<dbReference type="GO" id="GO:0005886">
    <property type="term" value="C:plasma membrane"/>
    <property type="evidence" value="ECO:0007669"/>
    <property type="project" value="UniProtKB-SubCell"/>
</dbReference>
<feature type="domain" description="Major facilitator superfamily (MFS) profile" evidence="9">
    <location>
        <begin position="10"/>
        <end position="471"/>
    </location>
</feature>
<feature type="transmembrane region" description="Helical" evidence="8">
    <location>
        <begin position="265"/>
        <end position="288"/>
    </location>
</feature>
<dbReference type="PANTHER" id="PTHR42718:SF9">
    <property type="entry name" value="MAJOR FACILITATOR SUPERFAMILY MULTIDRUG TRANSPORTER MFSC"/>
    <property type="match status" value="1"/>
</dbReference>
<dbReference type="GO" id="GO:0022857">
    <property type="term" value="F:transmembrane transporter activity"/>
    <property type="evidence" value="ECO:0007669"/>
    <property type="project" value="InterPro"/>
</dbReference>
<comment type="similarity">
    <text evidence="2">Belongs to the major facilitator superfamily. EmrB family.</text>
</comment>
<dbReference type="Gene3D" id="1.20.1250.20">
    <property type="entry name" value="MFS general substrate transporter like domains"/>
    <property type="match status" value="1"/>
</dbReference>
<keyword evidence="3" id="KW-0813">Transport</keyword>
<evidence type="ECO:0000256" key="1">
    <source>
        <dbReference type="ARBA" id="ARBA00004651"/>
    </source>
</evidence>
<evidence type="ECO:0000256" key="8">
    <source>
        <dbReference type="SAM" id="Phobius"/>
    </source>
</evidence>
<evidence type="ECO:0000259" key="9">
    <source>
        <dbReference type="PROSITE" id="PS50850"/>
    </source>
</evidence>
<keyword evidence="7 8" id="KW-0472">Membrane</keyword>
<feature type="transmembrane region" description="Helical" evidence="8">
    <location>
        <begin position="76"/>
        <end position="95"/>
    </location>
</feature>
<protein>
    <submittedName>
        <fullName evidence="10">Drug resistance transporter, EmrB/QacA subfamily</fullName>
    </submittedName>
</protein>
<feature type="transmembrane region" description="Helical" evidence="8">
    <location>
        <begin position="41"/>
        <end position="64"/>
    </location>
</feature>
<dbReference type="Proteomes" id="UP000214975">
    <property type="component" value="Chromosome"/>
</dbReference>
<feature type="transmembrane region" description="Helical" evidence="8">
    <location>
        <begin position="163"/>
        <end position="181"/>
    </location>
</feature>